<dbReference type="InParanoid" id="A0A7N2LLT7"/>
<dbReference type="Proteomes" id="UP000594261">
    <property type="component" value="Chromosome 5"/>
</dbReference>
<evidence type="ECO:0000256" key="2">
    <source>
        <dbReference type="ARBA" id="ARBA00007651"/>
    </source>
</evidence>
<feature type="compositionally biased region" description="Basic and acidic residues" evidence="10">
    <location>
        <begin position="1"/>
        <end position="15"/>
    </location>
</feature>
<protein>
    <recommendedName>
        <fullName evidence="9">CASP-like protein</fullName>
    </recommendedName>
</protein>
<name>A0A7N2LLT7_QUELO</name>
<feature type="transmembrane region" description="Helical" evidence="9">
    <location>
        <begin position="123"/>
        <end position="140"/>
    </location>
</feature>
<keyword evidence="13" id="KW-1185">Reference proteome</keyword>
<keyword evidence="6 9" id="KW-1133">Transmembrane helix</keyword>
<evidence type="ECO:0000259" key="11">
    <source>
        <dbReference type="Pfam" id="PF04535"/>
    </source>
</evidence>
<keyword evidence="4 9" id="KW-1003">Cell membrane</keyword>
<comment type="subunit">
    <text evidence="3 9">Homodimer and heterodimers.</text>
</comment>
<feature type="transmembrane region" description="Helical" evidence="9">
    <location>
        <begin position="161"/>
        <end position="183"/>
    </location>
</feature>
<comment type="similarity">
    <text evidence="2 9">Belongs to the Casparian strip membrane proteins (CASP) family.</text>
</comment>
<feature type="transmembrane region" description="Helical" evidence="9">
    <location>
        <begin position="203"/>
        <end position="228"/>
    </location>
</feature>
<dbReference type="Gramene" id="QL05p020542:mrna">
    <property type="protein sequence ID" value="QL05p020542:mrna"/>
    <property type="gene ID" value="QL05p020542"/>
</dbReference>
<sequence>MVSERRTGEAERAEAKVGAAEMESGGTMSGPLVGMMITSSRPLDHHDLYQNQTNNNNNNSKRKCGSDVGHVVLRLLCMLTSLAALSFMVTASQSNSISIYGFQFPIHSKWSFSHSFEFQNNAQSDWMGGGFVACVFYYWVQNDENLFLKKLNSFSYQPNGALARFLVGVSAAVAAHSLLQLLISASRLLRNSPVIPSRNHAWLIFAGDQVFAYAMISAGSAASGVTNLNRTGIRHTALPNFCKYLHSFCDHVAISIAFTFFSCILLAMSAVQDVIWLSKN</sequence>
<reference evidence="12" key="2">
    <citation type="submission" date="2021-01" db="UniProtKB">
        <authorList>
            <consortium name="EnsemblPlants"/>
        </authorList>
    </citation>
    <scope>IDENTIFICATION</scope>
</reference>
<dbReference type="InterPro" id="IPR006459">
    <property type="entry name" value="CASP/CASPL"/>
</dbReference>
<dbReference type="InterPro" id="IPR006702">
    <property type="entry name" value="CASP_dom"/>
</dbReference>
<evidence type="ECO:0000256" key="1">
    <source>
        <dbReference type="ARBA" id="ARBA00004651"/>
    </source>
</evidence>
<dbReference type="PANTHER" id="PTHR33573:SF48">
    <property type="entry name" value="CASP-LIKE PROTEIN 3A1"/>
    <property type="match status" value="1"/>
</dbReference>
<reference evidence="12 13" key="1">
    <citation type="journal article" date="2016" name="G3 (Bethesda)">
        <title>First Draft Assembly and Annotation of the Genome of a California Endemic Oak Quercus lobata Nee (Fagaceae).</title>
        <authorList>
            <person name="Sork V.L."/>
            <person name="Fitz-Gibbon S.T."/>
            <person name="Puiu D."/>
            <person name="Crepeau M."/>
            <person name="Gugger P.F."/>
            <person name="Sherman R."/>
            <person name="Stevens K."/>
            <person name="Langley C.H."/>
            <person name="Pellegrini M."/>
            <person name="Salzberg S.L."/>
        </authorList>
    </citation>
    <scope>NUCLEOTIDE SEQUENCE [LARGE SCALE GENOMIC DNA]</scope>
    <source>
        <strain evidence="12 13">cv. SW786</strain>
    </source>
</reference>
<feature type="transmembrane region" description="Helical" evidence="9">
    <location>
        <begin position="71"/>
        <end position="91"/>
    </location>
</feature>
<evidence type="ECO:0000256" key="3">
    <source>
        <dbReference type="ARBA" id="ARBA00011489"/>
    </source>
</evidence>
<keyword evidence="7 9" id="KW-0472">Membrane</keyword>
<comment type="caution">
    <text evidence="9">Lacks conserved residue(s) required for the propagation of feature annotation.</text>
</comment>
<feature type="transmembrane region" description="Helical" evidence="9">
    <location>
        <begin position="248"/>
        <end position="271"/>
    </location>
</feature>
<organism evidence="12 13">
    <name type="scientific">Quercus lobata</name>
    <name type="common">Valley oak</name>
    <dbReference type="NCBI Taxonomy" id="97700"/>
    <lineage>
        <taxon>Eukaryota</taxon>
        <taxon>Viridiplantae</taxon>
        <taxon>Streptophyta</taxon>
        <taxon>Embryophyta</taxon>
        <taxon>Tracheophyta</taxon>
        <taxon>Spermatophyta</taxon>
        <taxon>Magnoliopsida</taxon>
        <taxon>eudicotyledons</taxon>
        <taxon>Gunneridae</taxon>
        <taxon>Pentapetalae</taxon>
        <taxon>rosids</taxon>
        <taxon>fabids</taxon>
        <taxon>Fagales</taxon>
        <taxon>Fagaceae</taxon>
        <taxon>Quercus</taxon>
    </lineage>
</organism>
<keyword evidence="5 9" id="KW-0812">Transmembrane</keyword>
<dbReference type="PANTHER" id="PTHR33573">
    <property type="entry name" value="CASP-LIKE PROTEIN 4A4"/>
    <property type="match status" value="1"/>
</dbReference>
<keyword evidence="8" id="KW-0325">Glycoprotein</keyword>
<feature type="domain" description="Casparian strip membrane protein" evidence="11">
    <location>
        <begin position="68"/>
        <end position="118"/>
    </location>
</feature>
<feature type="domain" description="Casparian strip membrane protein" evidence="11">
    <location>
        <begin position="164"/>
        <end position="265"/>
    </location>
</feature>
<dbReference type="NCBIfam" id="TIGR01569">
    <property type="entry name" value="A_tha_TIGR01569"/>
    <property type="match status" value="1"/>
</dbReference>
<evidence type="ECO:0000256" key="6">
    <source>
        <dbReference type="ARBA" id="ARBA00022989"/>
    </source>
</evidence>
<proteinExistence type="inferred from homology"/>
<evidence type="ECO:0000313" key="12">
    <source>
        <dbReference type="EnsemblPlants" id="QL05p020542:mrna"/>
    </source>
</evidence>
<dbReference type="Pfam" id="PF04535">
    <property type="entry name" value="CASP_dom"/>
    <property type="match status" value="2"/>
</dbReference>
<evidence type="ECO:0000256" key="8">
    <source>
        <dbReference type="ARBA" id="ARBA00023180"/>
    </source>
</evidence>
<feature type="region of interest" description="Disordered" evidence="10">
    <location>
        <begin position="1"/>
        <end position="23"/>
    </location>
</feature>
<evidence type="ECO:0000313" key="13">
    <source>
        <dbReference type="Proteomes" id="UP000594261"/>
    </source>
</evidence>
<dbReference type="EnsemblPlants" id="QL05p020542:mrna">
    <property type="protein sequence ID" value="QL05p020542:mrna"/>
    <property type="gene ID" value="QL05p020542"/>
</dbReference>
<accession>A0A7N2LLT7</accession>
<dbReference type="AlphaFoldDB" id="A0A7N2LLT7"/>
<evidence type="ECO:0000256" key="7">
    <source>
        <dbReference type="ARBA" id="ARBA00023136"/>
    </source>
</evidence>
<comment type="subcellular location">
    <subcellularLocation>
        <location evidence="1 9">Cell membrane</location>
        <topology evidence="1 9">Multi-pass membrane protein</topology>
    </subcellularLocation>
</comment>
<evidence type="ECO:0000256" key="5">
    <source>
        <dbReference type="ARBA" id="ARBA00022692"/>
    </source>
</evidence>
<dbReference type="GO" id="GO:0005886">
    <property type="term" value="C:plasma membrane"/>
    <property type="evidence" value="ECO:0007669"/>
    <property type="project" value="UniProtKB-SubCell"/>
</dbReference>
<evidence type="ECO:0000256" key="9">
    <source>
        <dbReference type="RuleBase" id="RU361233"/>
    </source>
</evidence>
<dbReference type="EMBL" id="LRBV02000005">
    <property type="status" value="NOT_ANNOTATED_CDS"/>
    <property type="molecule type" value="Genomic_DNA"/>
</dbReference>
<dbReference type="OMA" id="RTHAWLI"/>
<evidence type="ECO:0000256" key="10">
    <source>
        <dbReference type="SAM" id="MobiDB-lite"/>
    </source>
</evidence>
<evidence type="ECO:0000256" key="4">
    <source>
        <dbReference type="ARBA" id="ARBA00022475"/>
    </source>
</evidence>